<dbReference type="PANTHER" id="PTHR11461">
    <property type="entry name" value="SERINE PROTEASE INHIBITOR, SERPIN"/>
    <property type="match status" value="1"/>
</dbReference>
<evidence type="ECO:0000256" key="9">
    <source>
        <dbReference type="SAM" id="MobiDB-lite"/>
    </source>
</evidence>
<feature type="domain" description="Serpin" evidence="10">
    <location>
        <begin position="16"/>
        <end position="448"/>
    </location>
</feature>
<organism evidence="11 12">
    <name type="scientific">Oreochromis aureus</name>
    <name type="common">Israeli tilapia</name>
    <name type="synonym">Chromis aureus</name>
    <dbReference type="NCBI Taxonomy" id="47969"/>
    <lineage>
        <taxon>Eukaryota</taxon>
        <taxon>Metazoa</taxon>
        <taxon>Chordata</taxon>
        <taxon>Craniata</taxon>
        <taxon>Vertebrata</taxon>
        <taxon>Euteleostomi</taxon>
        <taxon>Actinopterygii</taxon>
        <taxon>Neopterygii</taxon>
        <taxon>Teleostei</taxon>
        <taxon>Neoteleostei</taxon>
        <taxon>Acanthomorphata</taxon>
        <taxon>Ovalentaria</taxon>
        <taxon>Cichlomorphae</taxon>
        <taxon>Cichliformes</taxon>
        <taxon>Cichlidae</taxon>
        <taxon>African cichlids</taxon>
        <taxon>Pseudocrenilabrinae</taxon>
        <taxon>Oreochromini</taxon>
        <taxon>Oreochromis</taxon>
    </lineage>
</organism>
<dbReference type="PANTHER" id="PTHR11461:SF204">
    <property type="entry name" value="SERPIN B6"/>
    <property type="match status" value="1"/>
</dbReference>
<reference evidence="11" key="1">
    <citation type="submission" date="2025-08" db="UniProtKB">
        <authorList>
            <consortium name="Ensembl"/>
        </authorList>
    </citation>
    <scope>IDENTIFICATION</scope>
</reference>
<dbReference type="InterPro" id="IPR023795">
    <property type="entry name" value="Serpin_CS"/>
</dbReference>
<keyword evidence="5" id="KW-0722">Serine protease inhibitor</keyword>
<dbReference type="Ensembl" id="ENSOABT00000049870.2">
    <property type="protein sequence ID" value="ENSOABP00000048620.2"/>
    <property type="gene ID" value="ENSOABG00000021475.2"/>
</dbReference>
<dbReference type="Gene3D" id="1.10.287.580">
    <property type="entry name" value="Helix hairpin bin"/>
    <property type="match status" value="1"/>
</dbReference>
<keyword evidence="3" id="KW-0963">Cytoplasm</keyword>
<evidence type="ECO:0000256" key="6">
    <source>
        <dbReference type="ARBA" id="ARBA00022990"/>
    </source>
</evidence>
<dbReference type="Pfam" id="PF00079">
    <property type="entry name" value="Serpin"/>
    <property type="match status" value="1"/>
</dbReference>
<evidence type="ECO:0000256" key="7">
    <source>
        <dbReference type="ARBA" id="ARBA00038828"/>
    </source>
</evidence>
<feature type="compositionally biased region" description="Basic and acidic residues" evidence="9">
    <location>
        <begin position="65"/>
        <end position="76"/>
    </location>
</feature>
<dbReference type="KEGG" id="oau:116311280"/>
<sequence>MASSVPVSKASTAFSLAMLKTLSEEDSTGNIFYSGLSISAALAMLMLGARGSTATQMSEVLGFTEVEKPKPAEEKPTQTQSETSSSSSSLQTPMQTLMQTRMQTRTQMQTQIQQQTRLPGYLRKCLKPQTGEDDVHAKFAKLLTDLNKDDAPYSLSLANRLYGDRSYTFLEEFLKGTKKHYKAELESVDFKENAEEARVHINSWVEKHTRDKIKDLLSQDAVNSLTKLVLVNAIYFKGSWNTQFKEEMTADAQFRLNKNDTKPVKMMHQKSKFPFATIPEANCKILEMPYKGNDLSMLIFLPNDIEDDTTGLEKLEKELTYQNFVDWTRPDMMSPNEVDVKLPRFKMEEKYDLEKILTKMGMEDAFDIYKSDFSGMSPANELILSKVVHKAFVDVNEEGTEAAAATGVAMEVRSITIPVEFVADHPFIFFIQHKPTKSILFVGRYCSPE</sequence>
<dbReference type="GeneID" id="116311280"/>
<evidence type="ECO:0000256" key="5">
    <source>
        <dbReference type="ARBA" id="ARBA00022900"/>
    </source>
</evidence>
<dbReference type="InterPro" id="IPR042185">
    <property type="entry name" value="Serpin_sf_2"/>
</dbReference>
<keyword evidence="6" id="KW-0007">Acetylation</keyword>
<dbReference type="RefSeq" id="XP_039472954.1">
    <property type="nucleotide sequence ID" value="XM_039617020.1"/>
</dbReference>
<keyword evidence="4" id="KW-0646">Protease inhibitor</keyword>
<evidence type="ECO:0000259" key="10">
    <source>
        <dbReference type="SMART" id="SM00093"/>
    </source>
</evidence>
<dbReference type="SMART" id="SM00093">
    <property type="entry name" value="SERPIN"/>
    <property type="match status" value="1"/>
</dbReference>
<dbReference type="RefSeq" id="XP_031584196.2">
    <property type="nucleotide sequence ID" value="XM_031728336.2"/>
</dbReference>
<evidence type="ECO:0000256" key="3">
    <source>
        <dbReference type="ARBA" id="ARBA00022490"/>
    </source>
</evidence>
<evidence type="ECO:0000256" key="2">
    <source>
        <dbReference type="ARBA" id="ARBA00006426"/>
    </source>
</evidence>
<dbReference type="AlphaFoldDB" id="A0A668V9K1"/>
<dbReference type="InterPro" id="IPR023796">
    <property type="entry name" value="Serpin_dom"/>
</dbReference>
<comment type="subunit">
    <text evidence="7">Forms a complex with the monomeric form of beta-tryptase.</text>
</comment>
<feature type="region of interest" description="Disordered" evidence="9">
    <location>
        <begin position="64"/>
        <end position="93"/>
    </location>
</feature>
<dbReference type="GO" id="GO:0005737">
    <property type="term" value="C:cytoplasm"/>
    <property type="evidence" value="ECO:0007669"/>
    <property type="project" value="UniProtKB-SubCell"/>
</dbReference>
<protein>
    <recommendedName>
        <fullName evidence="8">Serpin B6</fullName>
    </recommendedName>
</protein>
<proteinExistence type="inferred from homology"/>
<evidence type="ECO:0000256" key="8">
    <source>
        <dbReference type="ARBA" id="ARBA00039202"/>
    </source>
</evidence>
<dbReference type="InterPro" id="IPR042178">
    <property type="entry name" value="Serpin_sf_1"/>
</dbReference>
<comment type="similarity">
    <text evidence="2">Belongs to the serpin family. Ov-serpin subfamily.</text>
</comment>
<evidence type="ECO:0000313" key="11">
    <source>
        <dbReference type="Ensembl" id="ENSOABP00000048620.2"/>
    </source>
</evidence>
<dbReference type="Gene3D" id="3.30.497.10">
    <property type="entry name" value="Antithrombin, subunit I, domain 2"/>
    <property type="match status" value="1"/>
</dbReference>
<evidence type="ECO:0000256" key="1">
    <source>
        <dbReference type="ARBA" id="ARBA00004496"/>
    </source>
</evidence>
<accession>A0A668V9K1</accession>
<dbReference type="InterPro" id="IPR036186">
    <property type="entry name" value="Serpin_sf"/>
</dbReference>
<dbReference type="InterPro" id="IPR000215">
    <property type="entry name" value="Serpin_fam"/>
</dbReference>
<evidence type="ECO:0000313" key="12">
    <source>
        <dbReference type="Proteomes" id="UP000472276"/>
    </source>
</evidence>
<dbReference type="OMA" id="DKFVEWT"/>
<gene>
    <name evidence="11" type="primary">LOC116311280</name>
</gene>
<dbReference type="Gene3D" id="2.30.39.10">
    <property type="entry name" value="Alpha-1-antitrypsin, domain 1"/>
    <property type="match status" value="1"/>
</dbReference>
<dbReference type="SUPFAM" id="SSF56574">
    <property type="entry name" value="Serpins"/>
    <property type="match status" value="1"/>
</dbReference>
<evidence type="ECO:0000256" key="4">
    <source>
        <dbReference type="ARBA" id="ARBA00022690"/>
    </source>
</evidence>
<dbReference type="Proteomes" id="UP000472276">
    <property type="component" value="Unassembled WGS sequence"/>
</dbReference>
<dbReference type="GO" id="GO:0005615">
    <property type="term" value="C:extracellular space"/>
    <property type="evidence" value="ECO:0007669"/>
    <property type="project" value="InterPro"/>
</dbReference>
<dbReference type="CDD" id="cd19956">
    <property type="entry name" value="serpinB"/>
    <property type="match status" value="1"/>
</dbReference>
<comment type="subcellular location">
    <subcellularLocation>
        <location evidence="1">Cytoplasm</location>
    </subcellularLocation>
</comment>
<reference evidence="11" key="2">
    <citation type="submission" date="2025-09" db="UniProtKB">
        <authorList>
            <consortium name="Ensembl"/>
        </authorList>
    </citation>
    <scope>IDENTIFICATION</scope>
</reference>
<dbReference type="FunFam" id="2.30.39.10:FF:000014">
    <property type="entry name" value="Serpin family B member 9"/>
    <property type="match status" value="1"/>
</dbReference>
<name>A0A668V9K1_OREAU</name>
<keyword evidence="12" id="KW-1185">Reference proteome</keyword>
<dbReference type="PROSITE" id="PS00284">
    <property type="entry name" value="SERPIN"/>
    <property type="match status" value="1"/>
</dbReference>
<dbReference type="GO" id="GO:0004867">
    <property type="term" value="F:serine-type endopeptidase inhibitor activity"/>
    <property type="evidence" value="ECO:0007669"/>
    <property type="project" value="UniProtKB-KW"/>
</dbReference>
<feature type="compositionally biased region" description="Low complexity" evidence="9">
    <location>
        <begin position="77"/>
        <end position="93"/>
    </location>
</feature>